<dbReference type="OrthoDB" id="2389132at2"/>
<protein>
    <recommendedName>
        <fullName evidence="3">MucB/RseB N-terminal domain-containing protein</fullName>
    </recommendedName>
</protein>
<keyword evidence="2" id="KW-1185">Reference proteome</keyword>
<organism evidence="1 2">
    <name type="scientific">Oceanobacillus oncorhynchi</name>
    <dbReference type="NCBI Taxonomy" id="545501"/>
    <lineage>
        <taxon>Bacteria</taxon>
        <taxon>Bacillati</taxon>
        <taxon>Bacillota</taxon>
        <taxon>Bacilli</taxon>
        <taxon>Bacillales</taxon>
        <taxon>Bacillaceae</taxon>
        <taxon>Oceanobacillus</taxon>
    </lineage>
</organism>
<proteinExistence type="predicted"/>
<reference evidence="1 2" key="1">
    <citation type="submission" date="2014-11" db="EMBL/GenBank/DDBJ databases">
        <authorList>
            <person name="Urmite Genomes Urmite Genomes"/>
        </authorList>
    </citation>
    <scope>NUCLEOTIDE SEQUENCE [LARGE SCALE GENOMIC DNA]</scope>
    <source>
        <strain evidence="1 2">Oc5</strain>
    </source>
</reference>
<evidence type="ECO:0000313" key="1">
    <source>
        <dbReference type="EMBL" id="CEI83303.1"/>
    </source>
</evidence>
<accession>A0A0A1MJQ5</accession>
<dbReference type="STRING" id="545501.BN997_03209"/>
<dbReference type="Proteomes" id="UP000040453">
    <property type="component" value="Unassembled WGS sequence"/>
</dbReference>
<evidence type="ECO:0000313" key="2">
    <source>
        <dbReference type="Proteomes" id="UP000040453"/>
    </source>
</evidence>
<dbReference type="PANTHER" id="PTHR37507:SF2">
    <property type="entry name" value="SPORULATION PROTEIN YDCC"/>
    <property type="match status" value="1"/>
</dbReference>
<dbReference type="SUPFAM" id="SSF89392">
    <property type="entry name" value="Prokaryotic lipoproteins and lipoprotein localization factors"/>
    <property type="match status" value="1"/>
</dbReference>
<name>A0A0A1MJQ5_9BACI</name>
<dbReference type="Gene3D" id="2.50.20.10">
    <property type="entry name" value="Lipoprotein localisation LolA/LolB/LppX"/>
    <property type="match status" value="1"/>
</dbReference>
<dbReference type="InterPro" id="IPR052944">
    <property type="entry name" value="Sporulation_related"/>
</dbReference>
<dbReference type="InterPro" id="IPR029046">
    <property type="entry name" value="LolA/LolB/LppX"/>
</dbReference>
<dbReference type="PANTHER" id="PTHR37507">
    <property type="entry name" value="SPORULATION PROTEIN YDCC"/>
    <property type="match status" value="1"/>
</dbReference>
<gene>
    <name evidence="1" type="ORF">BN997_03209</name>
</gene>
<evidence type="ECO:0008006" key="3">
    <source>
        <dbReference type="Google" id="ProtNLM"/>
    </source>
</evidence>
<dbReference type="EMBL" id="CDGG01000001">
    <property type="protein sequence ID" value="CEI83303.1"/>
    <property type="molecule type" value="Genomic_DNA"/>
</dbReference>
<dbReference type="RefSeq" id="WP_042533582.1">
    <property type="nucleotide sequence ID" value="NZ_CAXOIH010000016.1"/>
</dbReference>
<sequence>MNVSAEEIMRKAVEAGEGMDHYYTLSESKVYQGNALIEHSILKEYVANGKRKTITHDQLAGKDKRTEALNDGTKTIIYDKYNHRAFEMEITAEEDAESHDSKGKMNGMLGITKYSHALELMGEEKILDFDTFHIEAKAKVSDHVFGDTALWVDQKTGFIIKMISEAGGIRTELEYKEIDLSPVFAADTFALNIPDDVEIKDLESFAPDTVTLAEAEEILQQAFYLFPENEFDLKDIEMHHIDGIITRNELNLTYYSKADMPMFYLSIFHSPEEMEIEKADVEIRGKKADYERVVNSITWDEEGLRYSIIMIGSEVEKNEMIERAESMVLSSDLNKHP</sequence>
<dbReference type="AlphaFoldDB" id="A0A0A1MJQ5"/>